<keyword evidence="3" id="KW-1185">Reference proteome</keyword>
<evidence type="ECO:0000313" key="2">
    <source>
        <dbReference type="EMBL" id="KAK7478097.1"/>
    </source>
</evidence>
<dbReference type="AlphaFoldDB" id="A0ABD0JTY7"/>
<dbReference type="Proteomes" id="UP001519460">
    <property type="component" value="Unassembled WGS sequence"/>
</dbReference>
<accession>A0ABD0JTY7</accession>
<dbReference type="EMBL" id="JACVVK020000333">
    <property type="protein sequence ID" value="KAK7478097.1"/>
    <property type="molecule type" value="Genomic_DNA"/>
</dbReference>
<proteinExistence type="predicted"/>
<evidence type="ECO:0000256" key="1">
    <source>
        <dbReference type="SAM" id="MobiDB-lite"/>
    </source>
</evidence>
<reference evidence="2 3" key="1">
    <citation type="journal article" date="2023" name="Sci. Data">
        <title>Genome assembly of the Korean intertidal mud-creeper Batillaria attramentaria.</title>
        <authorList>
            <person name="Patra A.K."/>
            <person name="Ho P.T."/>
            <person name="Jun S."/>
            <person name="Lee S.J."/>
            <person name="Kim Y."/>
            <person name="Won Y.J."/>
        </authorList>
    </citation>
    <scope>NUCLEOTIDE SEQUENCE [LARGE SCALE GENOMIC DNA]</scope>
    <source>
        <strain evidence="2">Wonlab-2016</strain>
    </source>
</reference>
<sequence length="103" mass="11989">MTDFQSRRRNLSITAPLESRGQDRTTAVNRRGVCFAVWRENRAPSPSCYRIKRPSVVTREAACQFPAHRMFDDSLTTFYLEYADSTRCETRMKVSSVFEIGHY</sequence>
<feature type="region of interest" description="Disordered" evidence="1">
    <location>
        <begin position="1"/>
        <end position="22"/>
    </location>
</feature>
<comment type="caution">
    <text evidence="2">The sequence shown here is derived from an EMBL/GenBank/DDBJ whole genome shotgun (WGS) entry which is preliminary data.</text>
</comment>
<gene>
    <name evidence="2" type="ORF">BaRGS_00030632</name>
</gene>
<organism evidence="2 3">
    <name type="scientific">Batillaria attramentaria</name>
    <dbReference type="NCBI Taxonomy" id="370345"/>
    <lineage>
        <taxon>Eukaryota</taxon>
        <taxon>Metazoa</taxon>
        <taxon>Spiralia</taxon>
        <taxon>Lophotrochozoa</taxon>
        <taxon>Mollusca</taxon>
        <taxon>Gastropoda</taxon>
        <taxon>Caenogastropoda</taxon>
        <taxon>Sorbeoconcha</taxon>
        <taxon>Cerithioidea</taxon>
        <taxon>Batillariidae</taxon>
        <taxon>Batillaria</taxon>
    </lineage>
</organism>
<protein>
    <submittedName>
        <fullName evidence="2">Uncharacterized protein</fullName>
    </submittedName>
</protein>
<evidence type="ECO:0000313" key="3">
    <source>
        <dbReference type="Proteomes" id="UP001519460"/>
    </source>
</evidence>
<name>A0ABD0JTY7_9CAEN</name>